<dbReference type="Proteomes" id="UP000598174">
    <property type="component" value="Unassembled WGS sequence"/>
</dbReference>
<feature type="transmembrane region" description="Helical" evidence="7">
    <location>
        <begin position="12"/>
        <end position="29"/>
    </location>
</feature>
<keyword evidence="6 7" id="KW-0472">Membrane</keyword>
<feature type="transmembrane region" description="Helical" evidence="7">
    <location>
        <begin position="168"/>
        <end position="189"/>
    </location>
</feature>
<evidence type="ECO:0000256" key="1">
    <source>
        <dbReference type="ARBA" id="ARBA00004651"/>
    </source>
</evidence>
<keyword evidence="4 7" id="KW-0812">Transmembrane</keyword>
<evidence type="ECO:0000256" key="7">
    <source>
        <dbReference type="SAM" id="Phobius"/>
    </source>
</evidence>
<gene>
    <name evidence="9" type="ORF">Afe05nite_48590</name>
</gene>
<evidence type="ECO:0000313" key="9">
    <source>
        <dbReference type="EMBL" id="GIE13019.1"/>
    </source>
</evidence>
<dbReference type="EMBL" id="BOMM01000046">
    <property type="protein sequence ID" value="GIE13019.1"/>
    <property type="molecule type" value="Genomic_DNA"/>
</dbReference>
<dbReference type="GO" id="GO:0005886">
    <property type="term" value="C:plasma membrane"/>
    <property type="evidence" value="ECO:0007669"/>
    <property type="project" value="UniProtKB-SubCell"/>
</dbReference>
<proteinExistence type="inferred from homology"/>
<comment type="subcellular location">
    <subcellularLocation>
        <location evidence="1">Cell membrane</location>
        <topology evidence="1">Multi-pass membrane protein</topology>
    </subcellularLocation>
</comment>
<accession>A0A919J3J8</accession>
<dbReference type="InterPro" id="IPR051311">
    <property type="entry name" value="DedA_domain"/>
</dbReference>
<evidence type="ECO:0000313" key="10">
    <source>
        <dbReference type="Proteomes" id="UP000598174"/>
    </source>
</evidence>
<comment type="similarity">
    <text evidence="2">Belongs to the DedA family.</text>
</comment>
<evidence type="ECO:0000256" key="3">
    <source>
        <dbReference type="ARBA" id="ARBA00022475"/>
    </source>
</evidence>
<evidence type="ECO:0000256" key="2">
    <source>
        <dbReference type="ARBA" id="ARBA00010792"/>
    </source>
</evidence>
<evidence type="ECO:0000256" key="6">
    <source>
        <dbReference type="ARBA" id="ARBA00023136"/>
    </source>
</evidence>
<evidence type="ECO:0000256" key="4">
    <source>
        <dbReference type="ARBA" id="ARBA00022692"/>
    </source>
</evidence>
<feature type="domain" description="VTT" evidence="8">
    <location>
        <begin position="30"/>
        <end position="155"/>
    </location>
</feature>
<dbReference type="Pfam" id="PF09335">
    <property type="entry name" value="VTT_dom"/>
    <property type="match status" value="1"/>
</dbReference>
<name>A0A919J3J8_9ACTN</name>
<dbReference type="PANTHER" id="PTHR42709:SF6">
    <property type="entry name" value="UNDECAPRENYL PHOSPHATE TRANSPORTER A"/>
    <property type="match status" value="1"/>
</dbReference>
<organism evidence="9 10">
    <name type="scientific">Paractinoplanes ferrugineus</name>
    <dbReference type="NCBI Taxonomy" id="113564"/>
    <lineage>
        <taxon>Bacteria</taxon>
        <taxon>Bacillati</taxon>
        <taxon>Actinomycetota</taxon>
        <taxon>Actinomycetes</taxon>
        <taxon>Micromonosporales</taxon>
        <taxon>Micromonosporaceae</taxon>
        <taxon>Paractinoplanes</taxon>
    </lineage>
</organism>
<comment type="caution">
    <text evidence="9">The sequence shown here is derived from an EMBL/GenBank/DDBJ whole genome shotgun (WGS) entry which is preliminary data.</text>
</comment>
<evidence type="ECO:0000259" key="8">
    <source>
        <dbReference type="Pfam" id="PF09335"/>
    </source>
</evidence>
<keyword evidence="5 7" id="KW-1133">Transmembrane helix</keyword>
<keyword evidence="10" id="KW-1185">Reference proteome</keyword>
<feature type="transmembrane region" description="Helical" evidence="7">
    <location>
        <begin position="49"/>
        <end position="71"/>
    </location>
</feature>
<feature type="transmembrane region" description="Helical" evidence="7">
    <location>
        <begin position="135"/>
        <end position="156"/>
    </location>
</feature>
<sequence length="201" mass="22018">MLDMLGAVDRFGYAGIGTIVFIESFGVPAPGETVIIAGAAYAGRGHFNIFAVALIAFLAAAGGDTLGYWIGRRGGRPLLLRFGRYVRLTPPRLEKVESFMSRHGPKMVIVARFIEGLRQFNGVVAGSTQMPFRKFLLWNLLGALLWVGCWSTAGYFAGNHLDQIAATISHYVVAAVAIAAAALATYFWLRHRRHRRHPVES</sequence>
<reference evidence="9" key="1">
    <citation type="submission" date="2021-01" db="EMBL/GenBank/DDBJ databases">
        <title>Whole genome shotgun sequence of Actinoplanes ferrugineus NBRC 15555.</title>
        <authorList>
            <person name="Komaki H."/>
            <person name="Tamura T."/>
        </authorList>
    </citation>
    <scope>NUCLEOTIDE SEQUENCE</scope>
    <source>
        <strain evidence="9">NBRC 15555</strain>
    </source>
</reference>
<keyword evidence="3" id="KW-1003">Cell membrane</keyword>
<protein>
    <submittedName>
        <fullName evidence="9">Membrane protein</fullName>
    </submittedName>
</protein>
<evidence type="ECO:0000256" key="5">
    <source>
        <dbReference type="ARBA" id="ARBA00022989"/>
    </source>
</evidence>
<dbReference type="PANTHER" id="PTHR42709">
    <property type="entry name" value="ALKALINE PHOSPHATASE LIKE PROTEIN"/>
    <property type="match status" value="1"/>
</dbReference>
<dbReference type="AlphaFoldDB" id="A0A919J3J8"/>
<dbReference type="InterPro" id="IPR032816">
    <property type="entry name" value="VTT_dom"/>
</dbReference>